<feature type="compositionally biased region" description="Basic and acidic residues" evidence="1">
    <location>
        <begin position="71"/>
        <end position="81"/>
    </location>
</feature>
<reference evidence="2 3" key="1">
    <citation type="journal article" date="2013" name="Fungal Biol.">
        <title>Analysis of microsatellite markers in the genome of the plant pathogen Ceratocystis fimbriata.</title>
        <authorList>
            <person name="Simpson M.C."/>
            <person name="Wilken P.M."/>
            <person name="Coetzee M.P."/>
            <person name="Wingfield M.J."/>
            <person name="Wingfield B.D."/>
        </authorList>
    </citation>
    <scope>NUCLEOTIDE SEQUENCE [LARGE SCALE GENOMIC DNA]</scope>
    <source>
        <strain evidence="2 3">CBS 114723</strain>
    </source>
</reference>
<reference evidence="2 3" key="2">
    <citation type="journal article" date="2013" name="IMA Fungus">
        <title>IMA Genome-F 1: Ceratocystis fimbriata: Draft nuclear genome sequence for the plant pathogen, Ceratocystis fimbriata.</title>
        <authorList>
            <person name="Wilken P.M."/>
            <person name="Steenkamp E.T."/>
            <person name="Wingfield M.J."/>
            <person name="de Beer Z.W."/>
            <person name="Wingfield B.D."/>
        </authorList>
    </citation>
    <scope>NUCLEOTIDE SEQUENCE [LARGE SCALE GENOMIC DNA]</scope>
    <source>
        <strain evidence="2 3">CBS 114723</strain>
    </source>
</reference>
<proteinExistence type="predicted"/>
<feature type="compositionally biased region" description="Polar residues" evidence="1">
    <location>
        <begin position="34"/>
        <end position="52"/>
    </location>
</feature>
<dbReference type="EMBL" id="APWK03000014">
    <property type="protein sequence ID" value="PHH55171.1"/>
    <property type="molecule type" value="Genomic_DNA"/>
</dbReference>
<accession>A0A2C5XGB4</accession>
<dbReference type="AlphaFoldDB" id="A0A2C5XGB4"/>
<organism evidence="2 3">
    <name type="scientific">Ceratocystis fimbriata CBS 114723</name>
    <dbReference type="NCBI Taxonomy" id="1035309"/>
    <lineage>
        <taxon>Eukaryota</taxon>
        <taxon>Fungi</taxon>
        <taxon>Dikarya</taxon>
        <taxon>Ascomycota</taxon>
        <taxon>Pezizomycotina</taxon>
        <taxon>Sordariomycetes</taxon>
        <taxon>Hypocreomycetidae</taxon>
        <taxon>Microascales</taxon>
        <taxon>Ceratocystidaceae</taxon>
        <taxon>Ceratocystis</taxon>
    </lineage>
</organism>
<sequence length="120" mass="13083">MATHANSSDWKPSMHTMAQVALAIQHTKSWKPYSKTTPSAPSASNLSSDATAPSSSCPPRSFSPASRRHSWKTEDLKHEFHMSGVANIGERPGFTEHQHCYNRNPSADSKETRANSSSSA</sequence>
<dbReference type="Proteomes" id="UP000222788">
    <property type="component" value="Unassembled WGS sequence"/>
</dbReference>
<feature type="compositionally biased region" description="Low complexity" evidence="1">
    <location>
        <begin position="53"/>
        <end position="65"/>
    </location>
</feature>
<evidence type="ECO:0000313" key="2">
    <source>
        <dbReference type="EMBL" id="PHH55171.1"/>
    </source>
</evidence>
<protein>
    <submittedName>
        <fullName evidence="2">Uncharacterized protein</fullName>
    </submittedName>
</protein>
<name>A0A2C5XGB4_9PEZI</name>
<keyword evidence="3" id="KW-1185">Reference proteome</keyword>
<gene>
    <name evidence="2" type="ORF">CFIMG_007459RA00001</name>
</gene>
<evidence type="ECO:0000313" key="3">
    <source>
        <dbReference type="Proteomes" id="UP000222788"/>
    </source>
</evidence>
<comment type="caution">
    <text evidence="2">The sequence shown here is derived from an EMBL/GenBank/DDBJ whole genome shotgun (WGS) entry which is preliminary data.</text>
</comment>
<feature type="region of interest" description="Disordered" evidence="1">
    <location>
        <begin position="30"/>
        <end position="120"/>
    </location>
</feature>
<evidence type="ECO:0000256" key="1">
    <source>
        <dbReference type="SAM" id="MobiDB-lite"/>
    </source>
</evidence>